<reference evidence="2 3" key="1">
    <citation type="submission" date="2016-10" db="EMBL/GenBank/DDBJ databases">
        <authorList>
            <person name="de Groot N.N."/>
        </authorList>
    </citation>
    <scope>NUCLEOTIDE SEQUENCE [LARGE SCALE GENOMIC DNA]</scope>
    <source>
        <strain evidence="2 3">DSM 15695</strain>
    </source>
</reference>
<feature type="transmembrane region" description="Helical" evidence="1">
    <location>
        <begin position="412"/>
        <end position="433"/>
    </location>
</feature>
<dbReference type="GO" id="GO:0016020">
    <property type="term" value="C:membrane"/>
    <property type="evidence" value="ECO:0007669"/>
    <property type="project" value="InterPro"/>
</dbReference>
<feature type="transmembrane region" description="Helical" evidence="1">
    <location>
        <begin position="320"/>
        <end position="344"/>
    </location>
</feature>
<dbReference type="AlphaFoldDB" id="A0A1H9FDI2"/>
<keyword evidence="1" id="KW-0472">Membrane</keyword>
<feature type="transmembrane region" description="Helical" evidence="1">
    <location>
        <begin position="53"/>
        <end position="74"/>
    </location>
</feature>
<sequence>MISKAKALNADYRHLVWPLMVEQLFMILIGNVNVLIFSYYSDQVVAAIGLAEQVIVIGTMFMGIVGLGSTILFLQNAADDRLAYFQGVARQTLMLNLALGLIIIIITSLWGPVIMGWMQTPWEIRPLSVSYLRVIACSLIFQALSGAVSAILRSYGLAKMAMRLSVAYTLLTISGNVLVIFLPLANLQQRILAIGLMTIVSRAIGAGISLKFLQQHLPQVWQGLWDHFRFNRQISQQILVLGIPSGMENVSYNFSQTIITALISSLGTIQVSARIYCQTITAVVFALAVAVGQASQVVIGRLHRQDKIPELIQFGWQNTLLAMVGGMGINLLIALMGSQLLMIFTDDPQIIQIGQILLWLNVLYDPGRVGNEVMIANLNVMGQVRYPVILAILVTYLFTVPAVFLITRMSTFGLPAIWGIFIIDEVFRLSLFVRRWRQADWLN</sequence>
<dbReference type="Proteomes" id="UP000198833">
    <property type="component" value="Unassembled WGS sequence"/>
</dbReference>
<feature type="transmembrane region" description="Helical" evidence="1">
    <location>
        <begin position="130"/>
        <end position="152"/>
    </location>
</feature>
<proteinExistence type="predicted"/>
<evidence type="ECO:0000313" key="3">
    <source>
        <dbReference type="Proteomes" id="UP000198833"/>
    </source>
</evidence>
<protein>
    <submittedName>
        <fullName evidence="2">Na+-driven multidrug efflux pump</fullName>
    </submittedName>
</protein>
<feature type="transmembrane region" description="Helical" evidence="1">
    <location>
        <begin position="388"/>
        <end position="406"/>
    </location>
</feature>
<keyword evidence="3" id="KW-1185">Reference proteome</keyword>
<feature type="transmembrane region" description="Helical" evidence="1">
    <location>
        <begin position="191"/>
        <end position="213"/>
    </location>
</feature>
<dbReference type="OrthoDB" id="9806302at2"/>
<dbReference type="GO" id="GO:0042910">
    <property type="term" value="F:xenobiotic transmembrane transporter activity"/>
    <property type="evidence" value="ECO:0007669"/>
    <property type="project" value="InterPro"/>
</dbReference>
<feature type="transmembrane region" description="Helical" evidence="1">
    <location>
        <begin position="279"/>
        <end position="299"/>
    </location>
</feature>
<dbReference type="STRING" id="89093.SAMN04488558_10919"/>
<dbReference type="PANTHER" id="PTHR42925:SF1">
    <property type="entry name" value="VIRULENCE FACTOR MVIN"/>
    <property type="match status" value="1"/>
</dbReference>
<dbReference type="PANTHER" id="PTHR42925">
    <property type="entry name" value="MULTIDRUG AND TOXIN EFFLUX PROTEIN MATE FAMILY"/>
    <property type="match status" value="1"/>
</dbReference>
<accession>A0A1H9FDI2</accession>
<dbReference type="RefSeq" id="WP_092572347.1">
    <property type="nucleotide sequence ID" value="NZ_FOEN01000009.1"/>
</dbReference>
<keyword evidence="1" id="KW-0812">Transmembrane</keyword>
<feature type="transmembrane region" description="Helical" evidence="1">
    <location>
        <begin position="164"/>
        <end position="185"/>
    </location>
</feature>
<feature type="transmembrane region" description="Helical" evidence="1">
    <location>
        <begin position="21"/>
        <end position="41"/>
    </location>
</feature>
<gene>
    <name evidence="2" type="ORF">SAMN04488558_10919</name>
</gene>
<evidence type="ECO:0000256" key="1">
    <source>
        <dbReference type="SAM" id="Phobius"/>
    </source>
</evidence>
<dbReference type="GO" id="GO:0015297">
    <property type="term" value="F:antiporter activity"/>
    <property type="evidence" value="ECO:0007669"/>
    <property type="project" value="InterPro"/>
</dbReference>
<dbReference type="InterPro" id="IPR047135">
    <property type="entry name" value="YsiQ"/>
</dbReference>
<keyword evidence="1" id="KW-1133">Transmembrane helix</keyword>
<dbReference type="Pfam" id="PF01554">
    <property type="entry name" value="MatE"/>
    <property type="match status" value="2"/>
</dbReference>
<feature type="transmembrane region" description="Helical" evidence="1">
    <location>
        <begin position="95"/>
        <end position="118"/>
    </location>
</feature>
<dbReference type="EMBL" id="FOEN01000009">
    <property type="protein sequence ID" value="SEQ35986.1"/>
    <property type="molecule type" value="Genomic_DNA"/>
</dbReference>
<organism evidence="2 3">
    <name type="scientific">Ignavigranum ruoffiae</name>
    <dbReference type="NCBI Taxonomy" id="89093"/>
    <lineage>
        <taxon>Bacteria</taxon>
        <taxon>Bacillati</taxon>
        <taxon>Bacillota</taxon>
        <taxon>Bacilli</taxon>
        <taxon>Lactobacillales</taxon>
        <taxon>Aerococcaceae</taxon>
        <taxon>Ignavigranum</taxon>
    </lineage>
</organism>
<evidence type="ECO:0000313" key="2">
    <source>
        <dbReference type="EMBL" id="SEQ35986.1"/>
    </source>
</evidence>
<name>A0A1H9FDI2_9LACT</name>
<dbReference type="InterPro" id="IPR002528">
    <property type="entry name" value="MATE_fam"/>
</dbReference>